<evidence type="ECO:0000313" key="2">
    <source>
        <dbReference type="Proteomes" id="UP000193920"/>
    </source>
</evidence>
<dbReference type="SUPFAM" id="SSF48403">
    <property type="entry name" value="Ankyrin repeat"/>
    <property type="match status" value="1"/>
</dbReference>
<sequence length="349" mass="42608">MKKSDIIKDRYRYNNYIQKDGQVYRENNKKVFTNNKYILYKNYKMESIDYQNKNKKIQKYNYKNDRIMIHSKKRYRESSEEIYNRKNKKYENSKIIKNKNLKYIENKFTPLVSAYLFDKNFDIKEWINHKNVNREDYYDYTIIYYVLLNEDRETVKYIINMGNNNMISTSIFKLQTIMYTSIFLGLKDISLDIIKKGHNIYKAINHEEDNTGLFKTIILNDHFSLNDKKKLINALCLRLEINKFNICRNHLVIVMYMKSENNAYRLANFLLKEINLQEDNCFKDLYKNSLVYVIEYNLYYFVKFLLRKEFRKNYQNFYEAITYAIVKAIELKNIKILELLLNKFRGNIN</sequence>
<dbReference type="OrthoDB" id="10651266at2759"/>
<organism evidence="1 2">
    <name type="scientific">Neocallimastix californiae</name>
    <dbReference type="NCBI Taxonomy" id="1754190"/>
    <lineage>
        <taxon>Eukaryota</taxon>
        <taxon>Fungi</taxon>
        <taxon>Fungi incertae sedis</taxon>
        <taxon>Chytridiomycota</taxon>
        <taxon>Chytridiomycota incertae sedis</taxon>
        <taxon>Neocallimastigomycetes</taxon>
        <taxon>Neocallimastigales</taxon>
        <taxon>Neocallimastigaceae</taxon>
        <taxon>Neocallimastix</taxon>
    </lineage>
</organism>
<dbReference type="Gene3D" id="1.25.40.20">
    <property type="entry name" value="Ankyrin repeat-containing domain"/>
    <property type="match status" value="1"/>
</dbReference>
<proteinExistence type="predicted"/>
<evidence type="ECO:0000313" key="1">
    <source>
        <dbReference type="EMBL" id="ORY18661.1"/>
    </source>
</evidence>
<comment type="caution">
    <text evidence="1">The sequence shown here is derived from an EMBL/GenBank/DDBJ whole genome shotgun (WGS) entry which is preliminary data.</text>
</comment>
<dbReference type="InterPro" id="IPR036770">
    <property type="entry name" value="Ankyrin_rpt-contain_sf"/>
</dbReference>
<protein>
    <recommendedName>
        <fullName evidence="3">Ankyrin</fullName>
    </recommendedName>
</protein>
<dbReference type="AlphaFoldDB" id="A0A1Y2A840"/>
<keyword evidence="2" id="KW-1185">Reference proteome</keyword>
<dbReference type="Proteomes" id="UP000193920">
    <property type="component" value="Unassembled WGS sequence"/>
</dbReference>
<dbReference type="STRING" id="1754190.A0A1Y2A840"/>
<name>A0A1Y2A840_9FUNG</name>
<reference evidence="1 2" key="1">
    <citation type="submission" date="2016-08" db="EMBL/GenBank/DDBJ databases">
        <title>A Parts List for Fungal Cellulosomes Revealed by Comparative Genomics.</title>
        <authorList>
            <consortium name="DOE Joint Genome Institute"/>
            <person name="Haitjema C.H."/>
            <person name="Gilmore S.P."/>
            <person name="Henske J.K."/>
            <person name="Solomon K.V."/>
            <person name="De Groot R."/>
            <person name="Kuo A."/>
            <person name="Mondo S.J."/>
            <person name="Salamov A.A."/>
            <person name="Labutti K."/>
            <person name="Zhao Z."/>
            <person name="Chiniquy J."/>
            <person name="Barry K."/>
            <person name="Brewer H.M."/>
            <person name="Purvine S.O."/>
            <person name="Wright A.T."/>
            <person name="Boxma B."/>
            <person name="Van Alen T."/>
            <person name="Hackstein J.H."/>
            <person name="Baker S.E."/>
            <person name="Grigoriev I.V."/>
            <person name="O'Malley M.A."/>
        </authorList>
    </citation>
    <scope>NUCLEOTIDE SEQUENCE [LARGE SCALE GENOMIC DNA]</scope>
    <source>
        <strain evidence="1 2">G1</strain>
    </source>
</reference>
<accession>A0A1Y2A840</accession>
<evidence type="ECO:0008006" key="3">
    <source>
        <dbReference type="Google" id="ProtNLM"/>
    </source>
</evidence>
<gene>
    <name evidence="1" type="ORF">LY90DRAFT_517391</name>
</gene>
<dbReference type="EMBL" id="MCOG01000318">
    <property type="protein sequence ID" value="ORY18661.1"/>
    <property type="molecule type" value="Genomic_DNA"/>
</dbReference>